<dbReference type="InterPro" id="IPR051918">
    <property type="entry name" value="STPP_CPPED1"/>
</dbReference>
<reference evidence="7" key="1">
    <citation type="submission" date="2020-07" db="EMBL/GenBank/DDBJ databases">
        <title>Multicomponent nature underlies the extraordinary mechanical properties of spider dragline silk.</title>
        <authorList>
            <person name="Kono N."/>
            <person name="Nakamura H."/>
            <person name="Mori M."/>
            <person name="Yoshida Y."/>
            <person name="Ohtoshi R."/>
            <person name="Malay A.D."/>
            <person name="Moran D.A.P."/>
            <person name="Tomita M."/>
            <person name="Numata K."/>
            <person name="Arakawa K."/>
        </authorList>
    </citation>
    <scope>NUCLEOTIDE SEQUENCE</scope>
</reference>
<evidence type="ECO:0008006" key="9">
    <source>
        <dbReference type="Google" id="ProtNLM"/>
    </source>
</evidence>
<feature type="transmembrane region" description="Helical" evidence="4">
    <location>
        <begin position="169"/>
        <end position="187"/>
    </location>
</feature>
<dbReference type="InterPro" id="IPR004843">
    <property type="entry name" value="Calcineurin-like_PHP"/>
</dbReference>
<accession>A0A8X6F0M8</accession>
<evidence type="ECO:0000256" key="2">
    <source>
        <dbReference type="ARBA" id="ARBA00022723"/>
    </source>
</evidence>
<dbReference type="OrthoDB" id="6431159at2759"/>
<feature type="domain" description="Calcineurin-like phosphoesterase" evidence="5">
    <location>
        <begin position="76"/>
        <end position="152"/>
    </location>
</feature>
<dbReference type="GO" id="GO:0016787">
    <property type="term" value="F:hydrolase activity"/>
    <property type="evidence" value="ECO:0007669"/>
    <property type="project" value="InterPro"/>
</dbReference>
<keyword evidence="2" id="KW-0479">Metal-binding</keyword>
<name>A0A8X6F0M8_TRICU</name>
<gene>
    <name evidence="7" type="primary">cpped1</name>
    <name evidence="7" type="ORF">TNCT_521261</name>
</gene>
<comment type="caution">
    <text evidence="7">The sequence shown here is derived from an EMBL/GenBank/DDBJ whole genome shotgun (WGS) entry which is preliminary data.</text>
</comment>
<protein>
    <recommendedName>
        <fullName evidence="9">Nuclease HARBI1</fullName>
    </recommendedName>
</protein>
<evidence type="ECO:0000313" key="8">
    <source>
        <dbReference type="Proteomes" id="UP000887116"/>
    </source>
</evidence>
<dbReference type="InterPro" id="IPR029052">
    <property type="entry name" value="Metallo-depent_PP-like"/>
</dbReference>
<dbReference type="Gene3D" id="3.60.21.10">
    <property type="match status" value="1"/>
</dbReference>
<organism evidence="7 8">
    <name type="scientific">Trichonephila clavata</name>
    <name type="common">Joro spider</name>
    <name type="synonym">Nephila clavata</name>
    <dbReference type="NCBI Taxonomy" id="2740835"/>
    <lineage>
        <taxon>Eukaryota</taxon>
        <taxon>Metazoa</taxon>
        <taxon>Ecdysozoa</taxon>
        <taxon>Arthropoda</taxon>
        <taxon>Chelicerata</taxon>
        <taxon>Arachnida</taxon>
        <taxon>Araneae</taxon>
        <taxon>Araneomorphae</taxon>
        <taxon>Entelegynae</taxon>
        <taxon>Araneoidea</taxon>
        <taxon>Nephilidae</taxon>
        <taxon>Trichonephila</taxon>
    </lineage>
</organism>
<feature type="region of interest" description="Disordered" evidence="3">
    <location>
        <begin position="1"/>
        <end position="21"/>
    </location>
</feature>
<keyword evidence="8" id="KW-1185">Reference proteome</keyword>
<evidence type="ECO:0000256" key="1">
    <source>
        <dbReference type="ARBA" id="ARBA00001968"/>
    </source>
</evidence>
<sequence length="492" mass="56009">MDTERLAKKAQNKTYPGFEKENRGEWEGPFYFIQGADTQFGMIATFDRDVSKQKPGWEEEIRLTRKAIELANTMTPKPKFFIVCGDLVQAFPGYVDRKAQEKDFIEVFKELKKDIPLVCVCGNHDIGDTPTTAAIQDYRDKFGDDYFSFFCNGVMFIVLNSQYYKDPSLVSVLITYAILILVLHLATGESYRSLAFQYRVSHSWISVIVREVAEAIIKRMFPIVLPTPTMGQFQKIAQKYSTKWNFPNCIGAIDGKHVRIKAPKNSESLFYNYKDYHSMAMLAVVDADCKFTAVDVGSYGREGDAGIFLKSEIGQRIKNNTFNAPPPKALPGTDTVVLHVIVGDEAFALHQNLMKPYPRQQSLHDASKAIYNYRLSRARRTTENAFGILCSYFRLFFRPISTAPETTEKIITCACILHNILREAKVLAPGQTHIDSSLPLPVENFLPLTEHNVRGTTDHMQIREIFLNYFLGPGAVEWQKNYALQHCVFLTY</sequence>
<evidence type="ECO:0000256" key="3">
    <source>
        <dbReference type="SAM" id="MobiDB-lite"/>
    </source>
</evidence>
<keyword evidence="4" id="KW-0472">Membrane</keyword>
<feature type="domain" description="DDE Tnp4" evidence="6">
    <location>
        <begin position="253"/>
        <end position="419"/>
    </location>
</feature>
<dbReference type="Proteomes" id="UP000887116">
    <property type="component" value="Unassembled WGS sequence"/>
</dbReference>
<dbReference type="Pfam" id="PF13359">
    <property type="entry name" value="DDE_Tnp_4"/>
    <property type="match status" value="1"/>
</dbReference>
<keyword evidence="4" id="KW-1133">Transmembrane helix</keyword>
<dbReference type="InterPro" id="IPR027806">
    <property type="entry name" value="HARBI1_dom"/>
</dbReference>
<evidence type="ECO:0000256" key="4">
    <source>
        <dbReference type="SAM" id="Phobius"/>
    </source>
</evidence>
<evidence type="ECO:0000259" key="5">
    <source>
        <dbReference type="Pfam" id="PF00149"/>
    </source>
</evidence>
<dbReference type="PANTHER" id="PTHR43143:SF1">
    <property type="entry name" value="SERINE_THREONINE-PROTEIN PHOSPHATASE CPPED1"/>
    <property type="match status" value="1"/>
</dbReference>
<keyword evidence="4" id="KW-0812">Transmembrane</keyword>
<dbReference type="PANTHER" id="PTHR43143">
    <property type="entry name" value="METALLOPHOSPHOESTERASE, CALCINEURIN SUPERFAMILY"/>
    <property type="match status" value="1"/>
</dbReference>
<evidence type="ECO:0000259" key="6">
    <source>
        <dbReference type="Pfam" id="PF13359"/>
    </source>
</evidence>
<dbReference type="SUPFAM" id="SSF56300">
    <property type="entry name" value="Metallo-dependent phosphatases"/>
    <property type="match status" value="1"/>
</dbReference>
<evidence type="ECO:0000313" key="7">
    <source>
        <dbReference type="EMBL" id="GFQ66717.1"/>
    </source>
</evidence>
<dbReference type="Pfam" id="PF00149">
    <property type="entry name" value="Metallophos"/>
    <property type="match status" value="1"/>
</dbReference>
<dbReference type="EMBL" id="BMAO01010367">
    <property type="protein sequence ID" value="GFQ66717.1"/>
    <property type="molecule type" value="Genomic_DNA"/>
</dbReference>
<proteinExistence type="predicted"/>
<dbReference type="AlphaFoldDB" id="A0A8X6F0M8"/>
<dbReference type="GO" id="GO:0046872">
    <property type="term" value="F:metal ion binding"/>
    <property type="evidence" value="ECO:0007669"/>
    <property type="project" value="UniProtKB-KW"/>
</dbReference>
<comment type="cofactor">
    <cofactor evidence="1">
        <name>a divalent metal cation</name>
        <dbReference type="ChEBI" id="CHEBI:60240"/>
    </cofactor>
</comment>